<dbReference type="EMBL" id="LN854557">
    <property type="protein sequence ID" value="CRL46526.1"/>
    <property type="molecule type" value="Genomic_DNA"/>
</dbReference>
<dbReference type="SUPFAM" id="SSF102712">
    <property type="entry name" value="JAB1/MPN domain"/>
    <property type="match status" value="1"/>
</dbReference>
<reference evidence="8 9" key="1">
    <citation type="submission" date="2015-05" db="EMBL/GenBank/DDBJ databases">
        <authorList>
            <person name="Goodhead I."/>
        </authorList>
    </citation>
    <scope>NUCLEOTIDE SEQUENCE [LARGE SCALE GENOMIC DNA]</scope>
    <source>
        <strain evidence="8">B4</strain>
        <strain evidence="9">morsitans</strain>
    </source>
</reference>
<organism evidence="8 9">
    <name type="scientific">Sodalis glossinidius (strain morsitans)</name>
    <dbReference type="NCBI Taxonomy" id="343509"/>
    <lineage>
        <taxon>Bacteria</taxon>
        <taxon>Pseudomonadati</taxon>
        <taxon>Pseudomonadota</taxon>
        <taxon>Gammaproteobacteria</taxon>
        <taxon>Enterobacterales</taxon>
        <taxon>Bruguierivoracaceae</taxon>
        <taxon>Sodalis</taxon>
    </lineage>
</organism>
<evidence type="ECO:0000313" key="8">
    <source>
        <dbReference type="EMBL" id="CRL46526.1"/>
    </source>
</evidence>
<evidence type="ECO:0000313" key="7">
    <source>
        <dbReference type="EMBL" id="CRL43721.1"/>
    </source>
</evidence>
<evidence type="ECO:0000313" key="9">
    <source>
        <dbReference type="Proteomes" id="UP000245838"/>
    </source>
</evidence>
<protein>
    <recommendedName>
        <fullName evidence="6">JAB domain-containing protein</fullName>
    </recommendedName>
</protein>
<keyword evidence="1" id="KW-0645">Protease</keyword>
<evidence type="ECO:0000256" key="3">
    <source>
        <dbReference type="ARBA" id="ARBA00022801"/>
    </source>
</evidence>
<name>A0A193QMY5_SODGM</name>
<dbReference type="GO" id="GO:0008270">
    <property type="term" value="F:zinc ion binding"/>
    <property type="evidence" value="ECO:0007669"/>
    <property type="project" value="TreeGrafter"/>
</dbReference>
<accession>A0A193QMY5</accession>
<evidence type="ECO:0000259" key="6">
    <source>
        <dbReference type="Pfam" id="PF14464"/>
    </source>
</evidence>
<evidence type="ECO:0000256" key="1">
    <source>
        <dbReference type="ARBA" id="ARBA00022670"/>
    </source>
</evidence>
<sequence length="107" mass="11991">MDETLLGPIREHVVREYPKEACGLIVQTATGAHYLPCRNIHPSPTDHFTLAPDDYAQAAVQGDIVMIVHSHPDVVRLLPSKLDRLQCDYSGVEWALCRGRTEIFAPR</sequence>
<evidence type="ECO:0000256" key="5">
    <source>
        <dbReference type="ARBA" id="ARBA00023049"/>
    </source>
</evidence>
<keyword evidence="3" id="KW-0378">Hydrolase</keyword>
<feature type="domain" description="JAB" evidence="6">
    <location>
        <begin position="5"/>
        <end position="96"/>
    </location>
</feature>
<keyword evidence="5" id="KW-0482">Metalloprotease</keyword>
<evidence type="ECO:0000256" key="4">
    <source>
        <dbReference type="ARBA" id="ARBA00022833"/>
    </source>
</evidence>
<gene>
    <name evidence="7" type="ORF">SGGMMB4_00243</name>
    <name evidence="8" type="ORF">SGGMMB4_05253</name>
</gene>
<dbReference type="PANTHER" id="PTHR34858">
    <property type="entry name" value="CYSO-CYSTEINE PEPTIDASE"/>
    <property type="match status" value="1"/>
</dbReference>
<dbReference type="Proteomes" id="UP000245838">
    <property type="component" value="Chromosome sggmmb4_Chromosome"/>
</dbReference>
<dbReference type="Pfam" id="PF14464">
    <property type="entry name" value="Prok-JAB"/>
    <property type="match status" value="1"/>
</dbReference>
<evidence type="ECO:0000256" key="2">
    <source>
        <dbReference type="ARBA" id="ARBA00022723"/>
    </source>
</evidence>
<dbReference type="CDD" id="cd08073">
    <property type="entry name" value="MPN_NLPC_P60"/>
    <property type="match status" value="1"/>
</dbReference>
<dbReference type="AlphaFoldDB" id="A0A193QMY5"/>
<dbReference type="InterPro" id="IPR028090">
    <property type="entry name" value="JAB_dom_prok"/>
</dbReference>
<dbReference type="PANTHER" id="PTHR34858:SF1">
    <property type="entry name" value="CYSO-CYSTEINE PEPTIDASE"/>
    <property type="match status" value="1"/>
</dbReference>
<dbReference type="Gene3D" id="3.40.140.10">
    <property type="entry name" value="Cytidine Deaminase, domain 2"/>
    <property type="match status" value="1"/>
</dbReference>
<proteinExistence type="predicted"/>
<keyword evidence="4" id="KW-0862">Zinc</keyword>
<dbReference type="EMBL" id="LN854557">
    <property type="protein sequence ID" value="CRL43721.1"/>
    <property type="molecule type" value="Genomic_DNA"/>
</dbReference>
<dbReference type="RefSeq" id="WP_050747310.1">
    <property type="nucleotide sequence ID" value="NC_007712.1"/>
</dbReference>
<dbReference type="GO" id="GO:0006508">
    <property type="term" value="P:proteolysis"/>
    <property type="evidence" value="ECO:0007669"/>
    <property type="project" value="UniProtKB-KW"/>
</dbReference>
<dbReference type="InterPro" id="IPR051929">
    <property type="entry name" value="VirAsm_ModProt"/>
</dbReference>
<keyword evidence="2" id="KW-0479">Metal-binding</keyword>
<dbReference type="GO" id="GO:0008235">
    <property type="term" value="F:metalloexopeptidase activity"/>
    <property type="evidence" value="ECO:0007669"/>
    <property type="project" value="TreeGrafter"/>
</dbReference>